<organism evidence="3 4">
    <name type="scientific">Paenibacillus curdlanolyticus YK9</name>
    <dbReference type="NCBI Taxonomy" id="717606"/>
    <lineage>
        <taxon>Bacteria</taxon>
        <taxon>Bacillati</taxon>
        <taxon>Bacillota</taxon>
        <taxon>Bacilli</taxon>
        <taxon>Bacillales</taxon>
        <taxon>Paenibacillaceae</taxon>
        <taxon>Paenibacillus</taxon>
    </lineage>
</organism>
<dbReference type="EMBL" id="AEDD01000001">
    <property type="protein sequence ID" value="EFM12973.1"/>
    <property type="molecule type" value="Genomic_DNA"/>
</dbReference>
<dbReference type="OrthoDB" id="7869153at2"/>
<sequence length="343" mass="39859">MNKDHGFVGILVSNRIQRKNVLKQYLRFNKTNLKLFCFTPSSIMWKNKSIIGLHRSHGKWVLSKFPFPKVVYNRCYETNQELIGRLGAVIGKDKCFNHINQFDKHEIYTNLSRWLAEYLPDTVPFSTETAVHLLETHEVLYLKPSCGNKGQGVYRVEKKSAEEIQISLHYFAPTIIVRDTKQLEERMQELVGSTPYIIQRGVPIRQVKNNIFDIRALVQKNDKGLWSVTNVISRVAHKGSYNTSICENVCLTEEVLHQLYPPDRVHAVMQSVYNISLRSAEIMDENKAYHLGEFSVDLALDNEDHLWIIELNGKPQKDLYDGIRNQIAVYERPLQYAQYLHTH</sequence>
<reference evidence="3 4" key="1">
    <citation type="submission" date="2010-07" db="EMBL/GenBank/DDBJ databases">
        <title>The draft genome of Paenibacillus curdlanolyticus YK9.</title>
        <authorList>
            <consortium name="US DOE Joint Genome Institute (JGI-PGF)"/>
            <person name="Lucas S."/>
            <person name="Copeland A."/>
            <person name="Lapidus A."/>
            <person name="Cheng J.-F."/>
            <person name="Bruce D."/>
            <person name="Goodwin L."/>
            <person name="Pitluck S."/>
            <person name="Land M.L."/>
            <person name="Hauser L."/>
            <person name="Chang Y.-J."/>
            <person name="Jeffries C."/>
            <person name="Anderson I.J."/>
            <person name="Johnson E."/>
            <person name="Loganathan U."/>
            <person name="Mulhopadhyay B."/>
            <person name="Kyrpides N."/>
            <person name="Woyke T.J."/>
        </authorList>
    </citation>
    <scope>NUCLEOTIDE SEQUENCE [LARGE SCALE GENOMIC DNA]</scope>
    <source>
        <strain evidence="3 4">YK9</strain>
    </source>
</reference>
<keyword evidence="1" id="KW-0067">ATP-binding</keyword>
<evidence type="ECO:0000256" key="1">
    <source>
        <dbReference type="PROSITE-ProRule" id="PRU00409"/>
    </source>
</evidence>
<dbReference type="InterPro" id="IPR026838">
    <property type="entry name" value="YheC/D"/>
</dbReference>
<dbReference type="InterPro" id="IPR011761">
    <property type="entry name" value="ATP-grasp"/>
</dbReference>
<accession>E0I3V9</accession>
<dbReference type="AlphaFoldDB" id="E0I3V9"/>
<name>E0I3V9_9BACL</name>
<dbReference type="PROSITE" id="PS50975">
    <property type="entry name" value="ATP_GRASP"/>
    <property type="match status" value="1"/>
</dbReference>
<dbReference type="eggNOG" id="COG0189">
    <property type="taxonomic scope" value="Bacteria"/>
</dbReference>
<keyword evidence="1" id="KW-0547">Nucleotide-binding</keyword>
<feature type="domain" description="ATP-grasp" evidence="2">
    <location>
        <begin position="109"/>
        <end position="338"/>
    </location>
</feature>
<proteinExistence type="predicted"/>
<gene>
    <name evidence="3" type="ORF">PaecuDRAFT_0484</name>
</gene>
<dbReference type="Proteomes" id="UP000005387">
    <property type="component" value="Unassembled WGS sequence"/>
</dbReference>
<dbReference type="Gene3D" id="3.30.470.20">
    <property type="entry name" value="ATP-grasp fold, B domain"/>
    <property type="match status" value="1"/>
</dbReference>
<dbReference type="STRING" id="717606.PaecuDRAFT_0484"/>
<dbReference type="GO" id="GO:0046872">
    <property type="term" value="F:metal ion binding"/>
    <property type="evidence" value="ECO:0007669"/>
    <property type="project" value="InterPro"/>
</dbReference>
<dbReference type="Pfam" id="PF14398">
    <property type="entry name" value="ATPgrasp_YheCD"/>
    <property type="match status" value="1"/>
</dbReference>
<dbReference type="GO" id="GO:0005524">
    <property type="term" value="F:ATP binding"/>
    <property type="evidence" value="ECO:0007669"/>
    <property type="project" value="UniProtKB-UniRule"/>
</dbReference>
<evidence type="ECO:0000313" key="3">
    <source>
        <dbReference type="EMBL" id="EFM12973.1"/>
    </source>
</evidence>
<keyword evidence="4" id="KW-1185">Reference proteome</keyword>
<protein>
    <recommendedName>
        <fullName evidence="2">ATP-grasp domain-containing protein</fullName>
    </recommendedName>
</protein>
<evidence type="ECO:0000313" key="4">
    <source>
        <dbReference type="Proteomes" id="UP000005387"/>
    </source>
</evidence>
<dbReference type="SUPFAM" id="SSF56059">
    <property type="entry name" value="Glutathione synthetase ATP-binding domain-like"/>
    <property type="match status" value="1"/>
</dbReference>
<dbReference type="RefSeq" id="WP_006036501.1">
    <property type="nucleotide sequence ID" value="NZ_AEDD01000001.1"/>
</dbReference>
<evidence type="ECO:0000259" key="2">
    <source>
        <dbReference type="PROSITE" id="PS50975"/>
    </source>
</evidence>